<dbReference type="InterPro" id="IPR021838">
    <property type="entry name" value="DUF3431"/>
</dbReference>
<name>A0A6A6SMT3_9PLEO</name>
<gene>
    <name evidence="1" type="ORF">K491DRAFT_708439</name>
</gene>
<evidence type="ECO:0000313" key="1">
    <source>
        <dbReference type="EMBL" id="KAF2648910.1"/>
    </source>
</evidence>
<protein>
    <recommendedName>
        <fullName evidence="3">DUF3431 domain-containing protein</fullName>
    </recommendedName>
</protein>
<dbReference type="PANTHER" id="PTHR37490:SF2">
    <property type="match status" value="1"/>
</dbReference>
<dbReference type="Pfam" id="PF11913">
    <property type="entry name" value="DUF3431"/>
    <property type="match status" value="1"/>
</dbReference>
<evidence type="ECO:0008006" key="3">
    <source>
        <dbReference type="Google" id="ProtNLM"/>
    </source>
</evidence>
<dbReference type="EMBL" id="MU004515">
    <property type="protein sequence ID" value="KAF2648910.1"/>
    <property type="molecule type" value="Genomic_DNA"/>
</dbReference>
<proteinExistence type="predicted"/>
<keyword evidence="2" id="KW-1185">Reference proteome</keyword>
<organism evidence="1 2">
    <name type="scientific">Lophiostoma macrostomum CBS 122681</name>
    <dbReference type="NCBI Taxonomy" id="1314788"/>
    <lineage>
        <taxon>Eukaryota</taxon>
        <taxon>Fungi</taxon>
        <taxon>Dikarya</taxon>
        <taxon>Ascomycota</taxon>
        <taxon>Pezizomycotina</taxon>
        <taxon>Dothideomycetes</taxon>
        <taxon>Pleosporomycetidae</taxon>
        <taxon>Pleosporales</taxon>
        <taxon>Lophiostomataceae</taxon>
        <taxon>Lophiostoma</taxon>
    </lineage>
</organism>
<evidence type="ECO:0000313" key="2">
    <source>
        <dbReference type="Proteomes" id="UP000799324"/>
    </source>
</evidence>
<dbReference type="PANTHER" id="PTHR37490">
    <property type="entry name" value="EXPRESSED PROTEIN"/>
    <property type="match status" value="1"/>
</dbReference>
<reference evidence="1" key="1">
    <citation type="journal article" date="2020" name="Stud. Mycol.">
        <title>101 Dothideomycetes genomes: a test case for predicting lifestyles and emergence of pathogens.</title>
        <authorList>
            <person name="Haridas S."/>
            <person name="Albert R."/>
            <person name="Binder M."/>
            <person name="Bloem J."/>
            <person name="Labutti K."/>
            <person name="Salamov A."/>
            <person name="Andreopoulos B."/>
            <person name="Baker S."/>
            <person name="Barry K."/>
            <person name="Bills G."/>
            <person name="Bluhm B."/>
            <person name="Cannon C."/>
            <person name="Castanera R."/>
            <person name="Culley D."/>
            <person name="Daum C."/>
            <person name="Ezra D."/>
            <person name="Gonzalez J."/>
            <person name="Henrissat B."/>
            <person name="Kuo A."/>
            <person name="Liang C."/>
            <person name="Lipzen A."/>
            <person name="Lutzoni F."/>
            <person name="Magnuson J."/>
            <person name="Mondo S."/>
            <person name="Nolan M."/>
            <person name="Ohm R."/>
            <person name="Pangilinan J."/>
            <person name="Park H.-J."/>
            <person name="Ramirez L."/>
            <person name="Alfaro M."/>
            <person name="Sun H."/>
            <person name="Tritt A."/>
            <person name="Yoshinaga Y."/>
            <person name="Zwiers L.-H."/>
            <person name="Turgeon B."/>
            <person name="Goodwin S."/>
            <person name="Spatafora J."/>
            <person name="Crous P."/>
            <person name="Grigoriev I."/>
        </authorList>
    </citation>
    <scope>NUCLEOTIDE SEQUENCE</scope>
    <source>
        <strain evidence="1">CBS 122681</strain>
    </source>
</reference>
<accession>A0A6A6SMT3</accession>
<dbReference type="Proteomes" id="UP000799324">
    <property type="component" value="Unassembled WGS sequence"/>
</dbReference>
<sequence length="278" mass="31744">MRARRSLVLAAIATSLLFGGFLFNERFHLLEYEKLGSSFGSIHKALGVDKVQSSTPENEDRLLPDRIVVIGRLSSEDTSWVANELTDWQNAVYTVDDEHAELRTAMNKGREANPYLTYLVTHYESLPSIMVFLHSHRNGWPGGWHTDAPNYDNVVSVRRLNTDFVRSNGYANLRCNHNPGCPEEIRPLRNATESDARSKTEEAFPGAWLELFGNNEVPEVIATPCCAQFAVSREQVLQRPLKDYRRYLDWIEQTPLEDATAGRVFEYLWHIIFGRNSV</sequence>
<dbReference type="OrthoDB" id="426718at2759"/>
<dbReference type="AlphaFoldDB" id="A0A6A6SMT3"/>